<protein>
    <submittedName>
        <fullName evidence="1">Uncharacterized protein</fullName>
    </submittedName>
</protein>
<accession>A0ACB8V3N2</accession>
<gene>
    <name evidence="1" type="ORF">LOY88_000804</name>
</gene>
<dbReference type="EMBL" id="JALBCA010000008">
    <property type="protein sequence ID" value="KAI2392148.1"/>
    <property type="molecule type" value="Genomic_DNA"/>
</dbReference>
<reference evidence="1" key="1">
    <citation type="journal article" date="2022" name="bioRxiv">
        <title>Population genetic analysis of Ophidiomyces ophidiicola, the causative agent of snake fungal disease, indicates recent introductions to the USA.</title>
        <authorList>
            <person name="Ladner J.T."/>
            <person name="Palmer J.M."/>
            <person name="Ettinger C.L."/>
            <person name="Stajich J.E."/>
            <person name="Farrell T.M."/>
            <person name="Glorioso B.M."/>
            <person name="Lawson B."/>
            <person name="Price S.J."/>
            <person name="Stengle A.G."/>
            <person name="Grear D.A."/>
            <person name="Lorch J.M."/>
        </authorList>
    </citation>
    <scope>NUCLEOTIDE SEQUENCE</scope>
    <source>
        <strain evidence="1">NWHC 24266-5</strain>
    </source>
</reference>
<evidence type="ECO:0000313" key="1">
    <source>
        <dbReference type="EMBL" id="KAI2392148.1"/>
    </source>
</evidence>
<proteinExistence type="predicted"/>
<comment type="caution">
    <text evidence="1">The sequence shown here is derived from an EMBL/GenBank/DDBJ whole genome shotgun (WGS) entry which is preliminary data.</text>
</comment>
<sequence>MPHFPSPSRESTLRNFLSIPDDLVLVLGPRRVPPVVCSAPNTSNSISILTSVGFRQLEEEEYVKAIQTLRPDFSIGLSDIVLGQPPGVKRREKMVDRTHAWTRDAVKQLYGSTVPGQTRPLFLAPLLPLEKEIQSMYVQELEDEMKEFISGFALFDASATLVVPESMSHLIRLCFGNASTPHDILREILLGVDLTTAPFVTALSDAGLAFNFTFPQPLKRDNSSPLPLAIDIWSTDHSTDVSPLVAGCECYSCTTHHRAYIQHLLNAKEMLAWTLLQIHNHQFMTNFFAAIRKSISNGSFSQDVDTFQRVYESKFPEQTGLGPRIRGYQTRSEYGAQKKNPKVYGRLDDHVEKLMEAESSVATPETGAGGLEAHGFAKILDQ</sequence>
<organism evidence="1">
    <name type="scientific">Ophidiomyces ophidiicola</name>
    <dbReference type="NCBI Taxonomy" id="1387563"/>
    <lineage>
        <taxon>Eukaryota</taxon>
        <taxon>Fungi</taxon>
        <taxon>Dikarya</taxon>
        <taxon>Ascomycota</taxon>
        <taxon>Pezizomycotina</taxon>
        <taxon>Eurotiomycetes</taxon>
        <taxon>Eurotiomycetidae</taxon>
        <taxon>Onygenales</taxon>
        <taxon>Onygenaceae</taxon>
        <taxon>Ophidiomyces</taxon>
    </lineage>
</organism>
<name>A0ACB8V3N2_9EURO</name>